<dbReference type="Proteomes" id="UP000638263">
    <property type="component" value="Unassembled WGS sequence"/>
</dbReference>
<dbReference type="EMBL" id="BMMH01000006">
    <property type="protein sequence ID" value="GGL16011.1"/>
    <property type="molecule type" value="Genomic_DNA"/>
</dbReference>
<keyword evidence="2" id="KW-0288">FMN</keyword>
<name>A0A917RMV2_9NOCA</name>
<evidence type="ECO:0000256" key="2">
    <source>
        <dbReference type="ARBA" id="ARBA00022643"/>
    </source>
</evidence>
<evidence type="ECO:0000313" key="4">
    <source>
        <dbReference type="EMBL" id="GGL16011.1"/>
    </source>
</evidence>
<comment type="caution">
    <text evidence="4">The sequence shown here is derived from an EMBL/GenBank/DDBJ whole genome shotgun (WGS) entry which is preliminary data.</text>
</comment>
<dbReference type="SUPFAM" id="SSF51412">
    <property type="entry name" value="Inosine monophosphate dehydrogenase (IMPDH)"/>
    <property type="match status" value="1"/>
</dbReference>
<keyword evidence="4" id="KW-0503">Monooxygenase</keyword>
<dbReference type="InterPro" id="IPR013785">
    <property type="entry name" value="Aldolase_TIM"/>
</dbReference>
<dbReference type="AlphaFoldDB" id="A0A917RMV2"/>
<reference evidence="4" key="2">
    <citation type="submission" date="2020-09" db="EMBL/GenBank/DDBJ databases">
        <authorList>
            <person name="Sun Q."/>
            <person name="Zhou Y."/>
        </authorList>
    </citation>
    <scope>NUCLEOTIDE SEQUENCE</scope>
    <source>
        <strain evidence="4">CGMCC 4.3508</strain>
    </source>
</reference>
<dbReference type="Pfam" id="PF03060">
    <property type="entry name" value="NMO"/>
    <property type="match status" value="1"/>
</dbReference>
<dbReference type="PANTHER" id="PTHR32332">
    <property type="entry name" value="2-NITROPROPANE DIOXYGENASE"/>
    <property type="match status" value="1"/>
</dbReference>
<proteinExistence type="predicted"/>
<reference evidence="4" key="1">
    <citation type="journal article" date="2014" name="Int. J. Syst. Evol. Microbiol.">
        <title>Complete genome sequence of Corynebacterium casei LMG S-19264T (=DSM 44701T), isolated from a smear-ripened cheese.</title>
        <authorList>
            <consortium name="US DOE Joint Genome Institute (JGI-PGF)"/>
            <person name="Walter F."/>
            <person name="Albersmeier A."/>
            <person name="Kalinowski J."/>
            <person name="Ruckert C."/>
        </authorList>
    </citation>
    <scope>NUCLEOTIDE SEQUENCE</scope>
    <source>
        <strain evidence="4">CGMCC 4.3508</strain>
    </source>
</reference>
<dbReference type="InterPro" id="IPR004136">
    <property type="entry name" value="NMO"/>
</dbReference>
<protein>
    <submittedName>
        <fullName evidence="4">Monooxygenase</fullName>
    </submittedName>
</protein>
<gene>
    <name evidence="4" type="ORF">GCM10011588_33350</name>
</gene>
<sequence>MKTPICDMLGIDIPLLAFSHCRDVVAAVTNAGGFGVLGASSHTPEQLEEELAWIDDHVGGKPYGADIVVPEKFAGKGQKLTPEQLQGMVPEAHRRFVADLLMKHGIEASPENVVEAFGSGMTDDIGDRLLDVALRHPIELIANALGVPPTFMIDRAKAAGIPIAALVGAKEHAIKQVRAGVDILIAQGTEAGGHCGEVTTMVLIPEVIEAIEPIRRVPVLAAGGIVTGRQMAAAVALGAAGAWTGSVWLTTPEAETAPHTVRKMLHASSRDTVRSTGRTGKPSRQLRSNWTEAWAADGSPEALPMPLQSLISEPSLRRIDKLAENGDEGAQALATYWVGQGVGLMNTARPARDVVLTMAEDYLDAVQRLTDSLAD</sequence>
<accession>A0A917RMV2</accession>
<organism evidence="4 5">
    <name type="scientific">Nocardia jinanensis</name>
    <dbReference type="NCBI Taxonomy" id="382504"/>
    <lineage>
        <taxon>Bacteria</taxon>
        <taxon>Bacillati</taxon>
        <taxon>Actinomycetota</taxon>
        <taxon>Actinomycetes</taxon>
        <taxon>Mycobacteriales</taxon>
        <taxon>Nocardiaceae</taxon>
        <taxon>Nocardia</taxon>
    </lineage>
</organism>
<dbReference type="RefSeq" id="WP_062999519.1">
    <property type="nucleotide sequence ID" value="NZ_BMMH01000006.1"/>
</dbReference>
<evidence type="ECO:0000256" key="1">
    <source>
        <dbReference type="ARBA" id="ARBA00022630"/>
    </source>
</evidence>
<evidence type="ECO:0000313" key="5">
    <source>
        <dbReference type="Proteomes" id="UP000638263"/>
    </source>
</evidence>
<keyword evidence="1" id="KW-0285">Flavoprotein</keyword>
<evidence type="ECO:0000256" key="3">
    <source>
        <dbReference type="ARBA" id="ARBA00023002"/>
    </source>
</evidence>
<dbReference type="GO" id="GO:0018580">
    <property type="term" value="F:nitronate monooxygenase activity"/>
    <property type="evidence" value="ECO:0007669"/>
    <property type="project" value="InterPro"/>
</dbReference>
<keyword evidence="5" id="KW-1185">Reference proteome</keyword>
<keyword evidence="3" id="KW-0560">Oxidoreductase</keyword>
<dbReference type="CDD" id="cd04730">
    <property type="entry name" value="NPD_like"/>
    <property type="match status" value="1"/>
</dbReference>
<dbReference type="Gene3D" id="3.20.20.70">
    <property type="entry name" value="Aldolase class I"/>
    <property type="match status" value="1"/>
</dbReference>
<dbReference type="PANTHER" id="PTHR32332:SF38">
    <property type="entry name" value="MONOOXYGENASE RV1533-RELATED"/>
    <property type="match status" value="1"/>
</dbReference>